<evidence type="ECO:0000256" key="1">
    <source>
        <dbReference type="SAM" id="MobiDB-lite"/>
    </source>
</evidence>
<name>A0A0W0SK82_9GAMM</name>
<dbReference type="AlphaFoldDB" id="A0A0W0SK82"/>
<sequence length="607" mass="69808">MYYAYGISLMYFLRAKNNSEITAEIFSKLKLEPQQIIELQTLLSKDPSQEFTSTEIKTIIEPILGRATRNLAADHTKVEFKTNPQSTSLFTAAKYGLEFCIKQSSKANKSILTEVVTHDFSNRDYTDAEIYRLSGIKTAMLEYANAILPEIIKKFEEQWGKKEEELKTQRKELTKSEIQLYQDIILDNLLREKTIDFFLANDEKYLNQYVNHLKKEYVWGTEETLLVLHRGIQGEQYERNKQGTIDTFYDTQIALHLHRNNVSPFYQIGNPEMIINNEGNFHWTSKIPETIFNPAPKPQVQYKEQQKCEISLSPYLGALVPNFSANPNLENYFREKGFEVLIRNEQAILHMKEQFFSEQEKGKSGSTGYDLKGFFDFVMKANKEKNSPYYFSLSDETKKELSFLVYFLPEETHLALNEAFSLDEQIHSKAEQQDSETKTKDDEPSLSESSKKKDEEQSKEKQHQQFVAVAISKIDDALQTLQGKIGKVDQHRFPDAAIEAKKLLNSLQKARDKYHEALKNSSIDSDIGKIGKQFRMECEAAIKGAKPILERDLSWGVYLQNLLKSLANAATYIISFGQANSFFTPVKSASLEALEQVEKNFVDIKAN</sequence>
<dbReference type="PATRIC" id="fig|29422.6.peg.1724"/>
<proteinExistence type="predicted"/>
<organism evidence="2 3">
    <name type="scientific">Legionella brunensis</name>
    <dbReference type="NCBI Taxonomy" id="29422"/>
    <lineage>
        <taxon>Bacteria</taxon>
        <taxon>Pseudomonadati</taxon>
        <taxon>Pseudomonadota</taxon>
        <taxon>Gammaproteobacteria</taxon>
        <taxon>Legionellales</taxon>
        <taxon>Legionellaceae</taxon>
        <taxon>Legionella</taxon>
    </lineage>
</organism>
<evidence type="ECO:0000313" key="3">
    <source>
        <dbReference type="Proteomes" id="UP000054742"/>
    </source>
</evidence>
<accession>A0A0W0SK82</accession>
<gene>
    <name evidence="2" type="ORF">Lbru_1625</name>
</gene>
<reference evidence="2 3" key="1">
    <citation type="submission" date="2015-11" db="EMBL/GenBank/DDBJ databases">
        <title>Genomic analysis of 38 Legionella species identifies large and diverse effector repertoires.</title>
        <authorList>
            <person name="Burstein D."/>
            <person name="Amaro F."/>
            <person name="Zusman T."/>
            <person name="Lifshitz Z."/>
            <person name="Cohen O."/>
            <person name="Gilbert J.A."/>
            <person name="Pupko T."/>
            <person name="Shuman H.A."/>
            <person name="Segal G."/>
        </authorList>
    </citation>
    <scope>NUCLEOTIDE SEQUENCE [LARGE SCALE GENOMIC DNA]</scope>
    <source>
        <strain evidence="2 3">ATCC 43878</strain>
    </source>
</reference>
<comment type="caution">
    <text evidence="2">The sequence shown here is derived from an EMBL/GenBank/DDBJ whole genome shotgun (WGS) entry which is preliminary data.</text>
</comment>
<protein>
    <submittedName>
        <fullName evidence="2">Dot/Icm T4SS effector</fullName>
    </submittedName>
</protein>
<evidence type="ECO:0000313" key="2">
    <source>
        <dbReference type="EMBL" id="KTC83802.1"/>
    </source>
</evidence>
<feature type="region of interest" description="Disordered" evidence="1">
    <location>
        <begin position="428"/>
        <end position="460"/>
    </location>
</feature>
<dbReference type="Proteomes" id="UP000054742">
    <property type="component" value="Unassembled WGS sequence"/>
</dbReference>
<dbReference type="EMBL" id="LNXV01000013">
    <property type="protein sequence ID" value="KTC83802.1"/>
    <property type="molecule type" value="Genomic_DNA"/>
</dbReference>
<keyword evidence="3" id="KW-1185">Reference proteome</keyword>